<gene>
    <name evidence="2" type="ORF">QYF61_013288</name>
    <name evidence="3" type="ORF">QYF61_013290</name>
</gene>
<keyword evidence="4" id="KW-1185">Reference proteome</keyword>
<reference evidence="3 4" key="1">
    <citation type="journal article" date="2023" name="J. Hered.">
        <title>Chromosome-level genome of the wood stork (Mycteria americana) provides insight into avian chromosome evolution.</title>
        <authorList>
            <person name="Flamio R. Jr."/>
            <person name="Ramstad K.M."/>
        </authorList>
    </citation>
    <scope>NUCLEOTIDE SEQUENCE [LARGE SCALE GENOMIC DNA]</scope>
    <source>
        <strain evidence="3">JAX WOST 10</strain>
    </source>
</reference>
<evidence type="ECO:0000313" key="2">
    <source>
        <dbReference type="EMBL" id="KAK4810880.1"/>
    </source>
</evidence>
<sequence length="117" mass="12825">MEPGSFQWCPVIGPEAMGTKVVKHWSRLPREVVESPSVEIFKSHLDTMIAFDMDGKVRKPKFELDSEQVRYEHSTAEATPGVLCPILGSPVQERPGHTGESPVKGHEDDEGAGASLL</sequence>
<proteinExistence type="predicted"/>
<name>A0AAN7MQ81_MYCAM</name>
<protein>
    <submittedName>
        <fullName evidence="3">Uncharacterized protein</fullName>
    </submittedName>
</protein>
<dbReference type="EMBL" id="JAUNZN010000018">
    <property type="protein sequence ID" value="KAK4810880.1"/>
    <property type="molecule type" value="Genomic_DNA"/>
</dbReference>
<dbReference type="AlphaFoldDB" id="A0AAN7MQ81"/>
<organism evidence="3 4">
    <name type="scientific">Mycteria americana</name>
    <name type="common">Wood stork</name>
    <dbReference type="NCBI Taxonomy" id="33587"/>
    <lineage>
        <taxon>Eukaryota</taxon>
        <taxon>Metazoa</taxon>
        <taxon>Chordata</taxon>
        <taxon>Craniata</taxon>
        <taxon>Vertebrata</taxon>
        <taxon>Euteleostomi</taxon>
        <taxon>Archelosauria</taxon>
        <taxon>Archosauria</taxon>
        <taxon>Dinosauria</taxon>
        <taxon>Saurischia</taxon>
        <taxon>Theropoda</taxon>
        <taxon>Coelurosauria</taxon>
        <taxon>Aves</taxon>
        <taxon>Neognathae</taxon>
        <taxon>Neoaves</taxon>
        <taxon>Aequornithes</taxon>
        <taxon>Ciconiiformes</taxon>
        <taxon>Ciconiidae</taxon>
        <taxon>Mycteria</taxon>
    </lineage>
</organism>
<evidence type="ECO:0000313" key="4">
    <source>
        <dbReference type="Proteomes" id="UP001333110"/>
    </source>
</evidence>
<accession>A0AAN7MQ81</accession>
<dbReference type="Proteomes" id="UP001333110">
    <property type="component" value="Unassembled WGS sequence"/>
</dbReference>
<dbReference type="EMBL" id="JAUNZN010000018">
    <property type="protein sequence ID" value="KAK4810882.1"/>
    <property type="molecule type" value="Genomic_DNA"/>
</dbReference>
<comment type="caution">
    <text evidence="3">The sequence shown here is derived from an EMBL/GenBank/DDBJ whole genome shotgun (WGS) entry which is preliminary data.</text>
</comment>
<evidence type="ECO:0000313" key="3">
    <source>
        <dbReference type="EMBL" id="KAK4810882.1"/>
    </source>
</evidence>
<feature type="region of interest" description="Disordered" evidence="1">
    <location>
        <begin position="81"/>
        <end position="117"/>
    </location>
</feature>
<evidence type="ECO:0000256" key="1">
    <source>
        <dbReference type="SAM" id="MobiDB-lite"/>
    </source>
</evidence>